<keyword evidence="2" id="KW-1185">Reference proteome</keyword>
<name>A0A2T0ML80_9ACTN</name>
<evidence type="ECO:0000313" key="2">
    <source>
        <dbReference type="Proteomes" id="UP000238312"/>
    </source>
</evidence>
<evidence type="ECO:0000313" key="1">
    <source>
        <dbReference type="EMBL" id="PRX58328.1"/>
    </source>
</evidence>
<organism evidence="1 2">
    <name type="scientific">Nonomuraea fuscirosea</name>
    <dbReference type="NCBI Taxonomy" id="1291556"/>
    <lineage>
        <taxon>Bacteria</taxon>
        <taxon>Bacillati</taxon>
        <taxon>Actinomycetota</taxon>
        <taxon>Actinomycetes</taxon>
        <taxon>Streptosporangiales</taxon>
        <taxon>Streptosporangiaceae</taxon>
        <taxon>Nonomuraea</taxon>
    </lineage>
</organism>
<sequence length="62" mass="6350">MSLSRLLARITRGAVALARAAMRRPGLGRRARQASGAICAMGFDRSASTSAATCSPPSVTST</sequence>
<dbReference type="AlphaFoldDB" id="A0A2T0ML80"/>
<dbReference type="EMBL" id="PVNG01000023">
    <property type="protein sequence ID" value="PRX58328.1"/>
    <property type="molecule type" value="Genomic_DNA"/>
</dbReference>
<gene>
    <name evidence="1" type="ORF">B0I32_12348</name>
</gene>
<comment type="caution">
    <text evidence="1">The sequence shown here is derived from an EMBL/GenBank/DDBJ whole genome shotgun (WGS) entry which is preliminary data.</text>
</comment>
<dbReference type="Proteomes" id="UP000238312">
    <property type="component" value="Unassembled WGS sequence"/>
</dbReference>
<proteinExistence type="predicted"/>
<protein>
    <submittedName>
        <fullName evidence="1">Uncharacterized protein</fullName>
    </submittedName>
</protein>
<accession>A0A2T0ML80</accession>
<reference evidence="1 2" key="1">
    <citation type="submission" date="2018-03" db="EMBL/GenBank/DDBJ databases">
        <title>Genomic Encyclopedia of Type Strains, Phase III (KMG-III): the genomes of soil and plant-associated and newly described type strains.</title>
        <authorList>
            <person name="Whitman W."/>
        </authorList>
    </citation>
    <scope>NUCLEOTIDE SEQUENCE [LARGE SCALE GENOMIC DNA]</scope>
    <source>
        <strain evidence="1 2">CGMCC 4.7104</strain>
    </source>
</reference>